<organism evidence="1 2">
    <name type="scientific">Pectobacterium brasiliense</name>
    <dbReference type="NCBI Taxonomy" id="180957"/>
    <lineage>
        <taxon>Bacteria</taxon>
        <taxon>Pseudomonadati</taxon>
        <taxon>Pseudomonadota</taxon>
        <taxon>Gammaproteobacteria</taxon>
        <taxon>Enterobacterales</taxon>
        <taxon>Pectobacteriaceae</taxon>
        <taxon>Pectobacterium</taxon>
    </lineage>
</organism>
<dbReference type="EMBL" id="JACGEP010000033">
    <property type="protein sequence ID" value="MBN3052369.1"/>
    <property type="molecule type" value="Genomic_DNA"/>
</dbReference>
<dbReference type="RefSeq" id="WP_205559339.1">
    <property type="nucleotide sequence ID" value="NZ_JACGEP010000033.1"/>
</dbReference>
<protein>
    <submittedName>
        <fullName evidence="1">Uncharacterized protein</fullName>
    </submittedName>
</protein>
<evidence type="ECO:0000313" key="2">
    <source>
        <dbReference type="Proteomes" id="UP000768524"/>
    </source>
</evidence>
<dbReference type="Proteomes" id="UP000768524">
    <property type="component" value="Unassembled WGS sequence"/>
</dbReference>
<comment type="caution">
    <text evidence="1">The sequence shown here is derived from an EMBL/GenBank/DDBJ whole genome shotgun (WGS) entry which is preliminary data.</text>
</comment>
<reference evidence="1" key="1">
    <citation type="submission" date="2020-07" db="EMBL/GenBank/DDBJ databases">
        <title>A pangenomic view of the genus Pectobacterium provides insights into genome organization, phylogeny, and virulence.</title>
        <authorList>
            <person name="Jonkheer E."/>
            <person name="Brankovics B."/>
            <person name="Houwers I."/>
            <person name="Van Der Wolf J."/>
            <person name="Bonants P."/>
            <person name="Vreeburg R."/>
            <person name="Bollema R."/>
            <person name="De Haan J."/>
            <person name="Berke L."/>
            <person name="De Ridder D."/>
            <person name="Smit S."/>
            <person name="Van Der Lee T.A.J."/>
        </authorList>
    </citation>
    <scope>NUCLEOTIDE SEQUENCE</scope>
    <source>
        <strain evidence="1">NAK:433</strain>
    </source>
</reference>
<accession>A0AAE2WI14</accession>
<dbReference type="AlphaFoldDB" id="A0AAE2WI14"/>
<sequence length="347" mass="38755">MEWEAVSREKSLEIVSAAINCRFSGEGLRISTISECLRSVLHQYSVFDIEEARQAVASLRLTTAVRRKLAPLWPDITDTGDATHPGIMAVLDSLAELGDMIRLEGGKWLTAPLHAIRTDNKMAILLGGDPAYALSTDIVTKAIGRARLVEQDACEGRAELWDAGEWIGAPVEGNELWSSKLLAKAQSRFTDAPNDIGEATAYVQGKWINFSELPSHENKIHLCKIFIGTGFSYFFGEVVAGRLRKMSSIESSDDVKRLRFCLDMKENCQMKVKIKTSHGLARLRLFRRLPERESRVLLLGWRDSGPDGEHSGITHHVFPEEILPIVRSAFEGLGIIWVNESTRRNEI</sequence>
<gene>
    <name evidence="1" type="ORF">H4F45_12970</name>
</gene>
<proteinExistence type="predicted"/>
<name>A0AAE2WI14_9GAMM</name>
<evidence type="ECO:0000313" key="1">
    <source>
        <dbReference type="EMBL" id="MBN3052369.1"/>
    </source>
</evidence>